<dbReference type="GO" id="GO:0003677">
    <property type="term" value="F:DNA binding"/>
    <property type="evidence" value="ECO:0007669"/>
    <property type="project" value="InterPro"/>
</dbReference>
<dbReference type="Proteomes" id="UP000014244">
    <property type="component" value="Unassembled WGS sequence"/>
</dbReference>
<proteinExistence type="predicted"/>
<dbReference type="PANTHER" id="PTHR30007">
    <property type="entry name" value="PHP DOMAIN PROTEIN"/>
    <property type="match status" value="1"/>
</dbReference>
<organism evidence="2 3">
    <name type="scientific">Lacticaseibacillus paracasei subsp. paracasei Lpp41</name>
    <dbReference type="NCBI Taxonomy" id="1256208"/>
    <lineage>
        <taxon>Bacteria</taxon>
        <taxon>Bacillati</taxon>
        <taxon>Bacillota</taxon>
        <taxon>Bacilli</taxon>
        <taxon>Lactobacillales</taxon>
        <taxon>Lactobacillaceae</taxon>
        <taxon>Lacticaseibacillus</taxon>
    </lineage>
</organism>
<reference evidence="2 3" key="1">
    <citation type="journal article" date="2013" name="PLoS ONE">
        <title>Lactobacillus paracasei comparative genomics: towards species pan-genome definition and exploitation of diversity.</title>
        <authorList>
            <person name="Smokvina T."/>
            <person name="Wels M."/>
            <person name="Polka J."/>
            <person name="Chervaux C."/>
            <person name="Brisse S."/>
            <person name="Boekhorst J."/>
            <person name="van Hylckama Vlieg J.E."/>
            <person name="Siezen R.J."/>
        </authorList>
    </citation>
    <scope>NUCLEOTIDE SEQUENCE [LARGE SCALE GENOMIC DNA]</scope>
    <source>
        <strain evidence="2 3">Lpp41</strain>
    </source>
</reference>
<accession>A0A829H9C1</accession>
<evidence type="ECO:0000259" key="1">
    <source>
        <dbReference type="Pfam" id="PF01609"/>
    </source>
</evidence>
<evidence type="ECO:0000313" key="3">
    <source>
        <dbReference type="Proteomes" id="UP000014244"/>
    </source>
</evidence>
<evidence type="ECO:0000313" key="2">
    <source>
        <dbReference type="EMBL" id="EPC75102.1"/>
    </source>
</evidence>
<dbReference type="InterPro" id="IPR002559">
    <property type="entry name" value="Transposase_11"/>
</dbReference>
<comment type="caution">
    <text evidence="2">The sequence shown here is derived from an EMBL/GenBank/DDBJ whole genome shotgun (WGS) entry which is preliminary data.</text>
</comment>
<protein>
    <submittedName>
        <fullName evidence="2">Transposase</fullName>
    </submittedName>
</protein>
<dbReference type="GO" id="GO:0006313">
    <property type="term" value="P:DNA transposition"/>
    <property type="evidence" value="ECO:0007669"/>
    <property type="project" value="InterPro"/>
</dbReference>
<dbReference type="EMBL" id="ANKE01000185">
    <property type="protein sequence ID" value="EPC75102.1"/>
    <property type="molecule type" value="Genomic_DNA"/>
</dbReference>
<dbReference type="Pfam" id="PF01609">
    <property type="entry name" value="DDE_Tnp_1"/>
    <property type="match status" value="1"/>
</dbReference>
<feature type="domain" description="Transposase IS4-like" evidence="1">
    <location>
        <begin position="7"/>
        <end position="138"/>
    </location>
</feature>
<dbReference type="AlphaFoldDB" id="A0A829H9C1"/>
<dbReference type="PANTHER" id="PTHR30007:SF0">
    <property type="entry name" value="TRANSPOSASE"/>
    <property type="match status" value="1"/>
</dbReference>
<dbReference type="GO" id="GO:0004803">
    <property type="term" value="F:transposase activity"/>
    <property type="evidence" value="ECO:0007669"/>
    <property type="project" value="InterPro"/>
</dbReference>
<sequence>MSTDLAKNSGYDGGKKISGIKRHMVVDINGLPQAIHINRANVSDREGALAMFSLSNQMLDSVQRVIVDGGYTGQDFSDQVKLILDASTTLAKRNELHTFKVLPQRWIIGRSWSWLDKCSRLWKNCERKLNSSLQMVLLDYLVLAFRRY</sequence>
<name>A0A829H9C1_LACPA</name>
<gene>
    <name evidence="2" type="ORF">Lpp41_03671</name>
</gene>